<name>A0A3Q3MVB3_9TELE</name>
<keyword evidence="2" id="KW-1185">Reference proteome</keyword>
<evidence type="ECO:0000313" key="1">
    <source>
        <dbReference type="Ensembl" id="ENSMAMP00000026756.2"/>
    </source>
</evidence>
<accession>A0A3Q3MVB3</accession>
<reference evidence="1" key="2">
    <citation type="submission" date="2025-09" db="UniProtKB">
        <authorList>
            <consortium name="Ensembl"/>
        </authorList>
    </citation>
    <scope>IDENTIFICATION</scope>
</reference>
<dbReference type="InParanoid" id="A0A3Q3MVB3"/>
<proteinExistence type="predicted"/>
<reference evidence="1" key="1">
    <citation type="submission" date="2025-08" db="UniProtKB">
        <authorList>
            <consortium name="Ensembl"/>
        </authorList>
    </citation>
    <scope>IDENTIFICATION</scope>
</reference>
<dbReference type="Proteomes" id="UP000261640">
    <property type="component" value="Unplaced"/>
</dbReference>
<evidence type="ECO:0000313" key="2">
    <source>
        <dbReference type="Proteomes" id="UP000261640"/>
    </source>
</evidence>
<sequence>MLLGVVTLNSSSALTGGYDNYNYDLSGPELTRLYNSPVFHAERMKRPLNGFSTWLGPISHSGVRVTLADGSKWLIHKGDGYGHSSQTVVTNARHMSSAWTTVSSTEFHGRKTVSDLVRAGGPMYHWLTDNCHVGSRQMMKP</sequence>
<dbReference type="GeneTree" id="ENSGT00690000103873"/>
<organism evidence="1 2">
    <name type="scientific">Mastacembelus armatus</name>
    <name type="common">zig-zag eel</name>
    <dbReference type="NCBI Taxonomy" id="205130"/>
    <lineage>
        <taxon>Eukaryota</taxon>
        <taxon>Metazoa</taxon>
        <taxon>Chordata</taxon>
        <taxon>Craniata</taxon>
        <taxon>Vertebrata</taxon>
        <taxon>Euteleostomi</taxon>
        <taxon>Actinopterygii</taxon>
        <taxon>Neopterygii</taxon>
        <taxon>Teleostei</taxon>
        <taxon>Neoteleostei</taxon>
        <taxon>Acanthomorphata</taxon>
        <taxon>Anabantaria</taxon>
        <taxon>Synbranchiformes</taxon>
        <taxon>Mastacembelidae</taxon>
        <taxon>Mastacembelus</taxon>
    </lineage>
</organism>
<dbReference type="Ensembl" id="ENSMAMT00000027445.2">
    <property type="protein sequence ID" value="ENSMAMP00000026756.2"/>
    <property type="gene ID" value="ENSMAMG00000017988.2"/>
</dbReference>
<dbReference type="AlphaFoldDB" id="A0A3Q3MVB3"/>
<protein>
    <submittedName>
        <fullName evidence="1">Uncharacterized protein</fullName>
    </submittedName>
</protein>